<feature type="domain" description="MOSC" evidence="1">
    <location>
        <begin position="30"/>
        <end position="164"/>
    </location>
</feature>
<dbReference type="GO" id="GO:0003824">
    <property type="term" value="F:catalytic activity"/>
    <property type="evidence" value="ECO:0007669"/>
    <property type="project" value="InterPro"/>
</dbReference>
<dbReference type="SUPFAM" id="SSF50800">
    <property type="entry name" value="PK beta-barrel domain-like"/>
    <property type="match status" value="1"/>
</dbReference>
<accession>A0A1H1EV58</accession>
<reference evidence="2 3" key="1">
    <citation type="submission" date="2016-10" db="EMBL/GenBank/DDBJ databases">
        <authorList>
            <person name="de Groot N.N."/>
        </authorList>
    </citation>
    <scope>NUCLEOTIDE SEQUENCE [LARGE SCALE GENOMIC DNA]</scope>
    <source>
        <strain evidence="2 3">DSM 20117</strain>
    </source>
</reference>
<dbReference type="Pfam" id="PF03473">
    <property type="entry name" value="MOSC"/>
    <property type="match status" value="1"/>
</dbReference>
<dbReference type="GO" id="GO:0030170">
    <property type="term" value="F:pyridoxal phosphate binding"/>
    <property type="evidence" value="ECO:0007669"/>
    <property type="project" value="InterPro"/>
</dbReference>
<dbReference type="RefSeq" id="WP_074701221.1">
    <property type="nucleotide sequence ID" value="NZ_CP018863.1"/>
</dbReference>
<evidence type="ECO:0000259" key="1">
    <source>
        <dbReference type="PROSITE" id="PS51340"/>
    </source>
</evidence>
<dbReference type="STRING" id="37928.SAMN04489742_3107"/>
<dbReference type="Gene3D" id="2.40.33.20">
    <property type="entry name" value="PK beta-barrel domain-like"/>
    <property type="match status" value="1"/>
</dbReference>
<dbReference type="GO" id="GO:0030151">
    <property type="term" value="F:molybdenum ion binding"/>
    <property type="evidence" value="ECO:0007669"/>
    <property type="project" value="InterPro"/>
</dbReference>
<dbReference type="AlphaFoldDB" id="A0A1H1EV58"/>
<evidence type="ECO:0000313" key="2">
    <source>
        <dbReference type="EMBL" id="SDQ92612.1"/>
    </source>
</evidence>
<dbReference type="InterPro" id="IPR011037">
    <property type="entry name" value="Pyrv_Knase-like_insert_dom_sf"/>
</dbReference>
<dbReference type="EMBL" id="FNKH01000002">
    <property type="protein sequence ID" value="SDQ92612.1"/>
    <property type="molecule type" value="Genomic_DNA"/>
</dbReference>
<proteinExistence type="predicted"/>
<gene>
    <name evidence="2" type="ORF">SAMN04489742_3107</name>
</gene>
<name>A0A1H1EV58_9MICC</name>
<dbReference type="Proteomes" id="UP000181917">
    <property type="component" value="Unassembled WGS sequence"/>
</dbReference>
<dbReference type="PROSITE" id="PS51340">
    <property type="entry name" value="MOSC"/>
    <property type="match status" value="1"/>
</dbReference>
<evidence type="ECO:0000313" key="3">
    <source>
        <dbReference type="Proteomes" id="UP000181917"/>
    </source>
</evidence>
<protein>
    <submittedName>
        <fullName evidence="2">MOSC domain-containing protein YiiM</fullName>
    </submittedName>
</protein>
<dbReference type="KEGG" id="acry:AC20117_01940"/>
<organism evidence="2 3">
    <name type="scientific">Crystallibacter crystallopoietes</name>
    <dbReference type="NCBI Taxonomy" id="37928"/>
    <lineage>
        <taxon>Bacteria</taxon>
        <taxon>Bacillati</taxon>
        <taxon>Actinomycetota</taxon>
        <taxon>Actinomycetes</taxon>
        <taxon>Micrococcales</taxon>
        <taxon>Micrococcaceae</taxon>
        <taxon>Crystallibacter</taxon>
    </lineage>
</organism>
<dbReference type="OrthoDB" id="9786134at2"/>
<dbReference type="PANTHER" id="PTHR30212">
    <property type="entry name" value="PROTEIN YIIM"/>
    <property type="match status" value="1"/>
</dbReference>
<dbReference type="InterPro" id="IPR005302">
    <property type="entry name" value="MoCF_Sase_C"/>
</dbReference>
<dbReference type="PANTHER" id="PTHR30212:SF2">
    <property type="entry name" value="PROTEIN YIIM"/>
    <property type="match status" value="1"/>
</dbReference>
<dbReference type="InterPro" id="IPR052353">
    <property type="entry name" value="Benzoxazolinone_Detox_Enz"/>
</dbReference>
<sequence>MTSGSLLAVCSVHALKPDESIVGVTAIDKRTVEGPVLVHQLGLRTDVQADRKHHGGELKALYAYAEEDAAQWAAELGREVPAGLFGENLRTQGLAVSQALVGERWRIGRITAEVTMPRIPCATFERHMAEPGWAKRFLRKGLPGAYCKVVQAGEIASGDSIEVVFRPGHGVSVADVFGGLDKAQAQALLDSEAAGEISIGGNVNKAIKLGLRRG</sequence>
<keyword evidence="3" id="KW-1185">Reference proteome</keyword>